<proteinExistence type="predicted"/>
<comment type="caution">
    <text evidence="2">The sequence shown here is derived from an EMBL/GenBank/DDBJ whole genome shotgun (WGS) entry which is preliminary data.</text>
</comment>
<keyword evidence="3" id="KW-1185">Reference proteome</keyword>
<keyword evidence="1" id="KW-0472">Membrane</keyword>
<reference evidence="2" key="1">
    <citation type="submission" date="2020-09" db="EMBL/GenBank/DDBJ databases">
        <title>Bacillus faecalis sp. nov., a moderately halophilic bacterium isolated from cow faeces.</title>
        <authorList>
            <person name="Jiang L."/>
            <person name="Lee J."/>
        </authorList>
    </citation>
    <scope>NUCLEOTIDE SEQUENCE</scope>
    <source>
        <strain evidence="2">AGMB 02131</strain>
    </source>
</reference>
<evidence type="ECO:0000256" key="1">
    <source>
        <dbReference type="SAM" id="Phobius"/>
    </source>
</evidence>
<keyword evidence="1" id="KW-0812">Transmembrane</keyword>
<dbReference type="RefSeq" id="WP_190999580.1">
    <property type="nucleotide sequence ID" value="NZ_JACXSI010000054.1"/>
</dbReference>
<keyword evidence="1" id="KW-1133">Transmembrane helix</keyword>
<accession>A0A927CYH0</accession>
<feature type="transmembrane region" description="Helical" evidence="1">
    <location>
        <begin position="34"/>
        <end position="56"/>
    </location>
</feature>
<dbReference type="Pfam" id="PF07441">
    <property type="entry name" value="BofA"/>
    <property type="match status" value="1"/>
</dbReference>
<dbReference type="AlphaFoldDB" id="A0A927CYH0"/>
<dbReference type="EMBL" id="JACXSI010000054">
    <property type="protein sequence ID" value="MBD3110043.1"/>
    <property type="molecule type" value="Genomic_DNA"/>
</dbReference>
<evidence type="ECO:0000313" key="2">
    <source>
        <dbReference type="EMBL" id="MBD3110043.1"/>
    </source>
</evidence>
<feature type="transmembrane region" description="Helical" evidence="1">
    <location>
        <begin position="63"/>
        <end position="86"/>
    </location>
</feature>
<organism evidence="2 3">
    <name type="scientific">Peribacillus faecalis</name>
    <dbReference type="NCBI Taxonomy" id="2772559"/>
    <lineage>
        <taxon>Bacteria</taxon>
        <taxon>Bacillati</taxon>
        <taxon>Bacillota</taxon>
        <taxon>Bacilli</taxon>
        <taxon>Bacillales</taxon>
        <taxon>Bacillaceae</taxon>
        <taxon>Peribacillus</taxon>
    </lineage>
</organism>
<dbReference type="NCBIfam" id="TIGR02862">
    <property type="entry name" value="spore_BofA"/>
    <property type="match status" value="1"/>
</dbReference>
<gene>
    <name evidence="2" type="ORF">IEO70_17025</name>
</gene>
<evidence type="ECO:0000313" key="3">
    <source>
        <dbReference type="Proteomes" id="UP000602076"/>
    </source>
</evidence>
<sequence>MEPFIIVSVIVAFIVLLLLTGASSKPLKFIGSLFAKVVIGGMMLFLLNAFGSSFGLHVPINAFTAGVAGILGIPGVLSLAAIQYWII</sequence>
<protein>
    <submittedName>
        <fullName evidence="2">Pro-sigmaK processing inhibitor BofA family protein</fullName>
    </submittedName>
</protein>
<name>A0A927CYH0_9BACI</name>
<dbReference type="InterPro" id="IPR010001">
    <property type="entry name" value="BofA"/>
</dbReference>
<dbReference type="Proteomes" id="UP000602076">
    <property type="component" value="Unassembled WGS sequence"/>
</dbReference>